<dbReference type="PANTHER" id="PTHR21228">
    <property type="entry name" value="FAST LEU-RICH DOMAIN-CONTAINING"/>
    <property type="match status" value="1"/>
</dbReference>
<keyword evidence="4" id="KW-1185">Reference proteome</keyword>
<dbReference type="EMBL" id="BSDZ01000103">
    <property type="protein sequence ID" value="GLI71258.1"/>
    <property type="molecule type" value="Genomic_DNA"/>
</dbReference>
<dbReference type="PROSITE" id="PS51286">
    <property type="entry name" value="RAP"/>
    <property type="match status" value="1"/>
</dbReference>
<feature type="region of interest" description="Disordered" evidence="1">
    <location>
        <begin position="950"/>
        <end position="976"/>
    </location>
</feature>
<dbReference type="Pfam" id="PF26188">
    <property type="entry name" value="RESC6"/>
    <property type="match status" value="1"/>
</dbReference>
<feature type="compositionally biased region" description="Low complexity" evidence="1">
    <location>
        <begin position="955"/>
        <end position="976"/>
    </location>
</feature>
<accession>A0ABQ5SP45</accession>
<feature type="compositionally biased region" description="Low complexity" evidence="1">
    <location>
        <begin position="320"/>
        <end position="333"/>
    </location>
</feature>
<evidence type="ECO:0000313" key="3">
    <source>
        <dbReference type="EMBL" id="GLI71258.1"/>
    </source>
</evidence>
<gene>
    <name evidence="3" type="ORF">VaNZ11_016364</name>
</gene>
<feature type="domain" description="RAP" evidence="2">
    <location>
        <begin position="1227"/>
        <end position="1296"/>
    </location>
</feature>
<dbReference type="Pfam" id="PF08373">
    <property type="entry name" value="RAP"/>
    <property type="match status" value="1"/>
</dbReference>
<dbReference type="InterPro" id="IPR058917">
    <property type="entry name" value="RESC6_dom"/>
</dbReference>
<dbReference type="PANTHER" id="PTHR21228:SF40">
    <property type="entry name" value="LD45607P"/>
    <property type="match status" value="1"/>
</dbReference>
<dbReference type="SMART" id="SM00952">
    <property type="entry name" value="RAP"/>
    <property type="match status" value="1"/>
</dbReference>
<protein>
    <recommendedName>
        <fullName evidence="2">RAP domain-containing protein</fullName>
    </recommendedName>
</protein>
<feature type="region of interest" description="Disordered" evidence="1">
    <location>
        <begin position="294"/>
        <end position="350"/>
    </location>
</feature>
<comment type="caution">
    <text evidence="3">The sequence shown here is derived from an EMBL/GenBank/DDBJ whole genome shotgun (WGS) entry which is preliminary data.</text>
</comment>
<feature type="compositionally biased region" description="Polar residues" evidence="1">
    <location>
        <begin position="706"/>
        <end position="727"/>
    </location>
</feature>
<feature type="compositionally biased region" description="Basic and acidic residues" evidence="1">
    <location>
        <begin position="146"/>
        <end position="158"/>
    </location>
</feature>
<proteinExistence type="predicted"/>
<name>A0ABQ5SP45_9CHLO</name>
<organism evidence="3 4">
    <name type="scientific">Volvox africanus</name>
    <dbReference type="NCBI Taxonomy" id="51714"/>
    <lineage>
        <taxon>Eukaryota</taxon>
        <taxon>Viridiplantae</taxon>
        <taxon>Chlorophyta</taxon>
        <taxon>core chlorophytes</taxon>
        <taxon>Chlorophyceae</taxon>
        <taxon>CS clade</taxon>
        <taxon>Chlamydomonadales</taxon>
        <taxon>Volvocaceae</taxon>
        <taxon>Volvox</taxon>
    </lineage>
</organism>
<evidence type="ECO:0000313" key="4">
    <source>
        <dbReference type="Proteomes" id="UP001165090"/>
    </source>
</evidence>
<feature type="region of interest" description="Disordered" evidence="1">
    <location>
        <begin position="701"/>
        <end position="729"/>
    </location>
</feature>
<evidence type="ECO:0000256" key="1">
    <source>
        <dbReference type="SAM" id="MobiDB-lite"/>
    </source>
</evidence>
<reference evidence="3 4" key="1">
    <citation type="journal article" date="2023" name="IScience">
        <title>Expanded male sex-determining region conserved during the evolution of homothallism in the green alga Volvox.</title>
        <authorList>
            <person name="Yamamoto K."/>
            <person name="Matsuzaki R."/>
            <person name="Mahakham W."/>
            <person name="Heman W."/>
            <person name="Sekimoto H."/>
            <person name="Kawachi M."/>
            <person name="Minakuchi Y."/>
            <person name="Toyoda A."/>
            <person name="Nozaki H."/>
        </authorList>
    </citation>
    <scope>NUCLEOTIDE SEQUENCE [LARGE SCALE GENOMIC DNA]</scope>
    <source>
        <strain evidence="3 4">NIES-4468</strain>
    </source>
</reference>
<dbReference type="InterPro" id="IPR050870">
    <property type="entry name" value="FAST_kinase"/>
</dbReference>
<sequence>MLRTGYLSLSFSIAERRHVCHESSSSSSSRVTEAAAPQSRRHAPTLPGPQSSKASHLISVDLPKTGSGSGDNISSEHGREIRSFANGRRSNSRTRSSKRGQTSGADGSGNVVEDRVACASGGTNCGPTSGDVASSSSSSSSCNSLEGDRRNTDHDGGRHRASRAFGRGRGKRDIIGAYRPRSAAPIADSMALARQINRAIVEAGSSRNCQDILQIVDCQGGNFSAVNVATALHRLGSCGLQPGSWEAKRVLTDPRFSRLMETLAEQHLTSLSGPELANCLWALAKLGYNHPQRGAGAGSGSLSSSVSGSGSRHDGGRVMESSGVTGAGSSASGGERRRKGSRGVSNSSSGGSGIHLLQGLSVRMEVVLGQLSSQAVAKTLWALGRLGHHPGEHLLRGLTNRLLKVLADASSQDVSNSLLGLAKLKWSPGRAVLDQVAHGSLPRIIAESNAQELANTLWSMAHLNYSNNQLQAAIFHQALERLATFNTQNISNLVWAAATLGLGPDLGPNPSGDDIGGSSGRDGGGRGGIIFKQQKQGLIPEVLLQKCCDRAAMILLEGFAPQELSNLLWATAKMGYRHQALLTAAADQAARQLAAGAGMGAACPSGQQHQHQHVQPICWPSQAVANTTWAYATLGAQPGEKYLLQVCRQLSSPQLLPGYKWQEMANTVWALATLQYRDCTAALAAVEREVLARLGGGPATDLANVDHNNSTGGQHQQHNRPTQQRHNNSIRHSRRLLESQPELRPQHVSNLLWSYATLEHPAPDLFTTFLPLLERRLPLFSEQEISNSVWATARLQVYDEKIMDAVADHICSHRLPYLKPQEVANIAWAYGGLRHEHKALFDGLVECMVDFIRMPAAAAAPVADSTVAAAAASYTALPAAETDFEIDTDVDTEIDTRHTHTNITRTAVKIQELSSICGAVASFGWYYPVLLVATKQWLMRAAGTFPRSIHRQRQQELQQQEQQGDQSGSSSCCGTGSPSTGITIFHHQRQEGATAGAVVALEAAPPGGAGQLAEAAAGQGREIGSAQQQLLTSTDECYSRPYRQQQPHQPHQQLVKARDVCNLTWALSLVGGCSPGMWAQLMELMGRVVEERGGSGFHELLDEELSQMYQAYLYVQLDYPTAALAPGPPGLLSEGLQAWRWQSLQGPLVSSFQMEVSRALNRLGLSHTVELLTNDGKFSIDLAVEVEVDVDMEVLDLLIRNAAGVASQARGSSFSHITSANRRLVRVAVEADGPWHFTANTRQPLSPTLYRRRCLEDRGWVVVSVPYWRWNQCRTSTSDGATSSGPADQEEALLLQLMREEGLGEVIEAVAAG</sequence>
<evidence type="ECO:0000259" key="2">
    <source>
        <dbReference type="PROSITE" id="PS51286"/>
    </source>
</evidence>
<feature type="compositionally biased region" description="Low complexity" evidence="1">
    <location>
        <begin position="300"/>
        <end position="310"/>
    </location>
</feature>
<feature type="region of interest" description="Disordered" evidence="1">
    <location>
        <begin position="126"/>
        <end position="164"/>
    </location>
</feature>
<dbReference type="InterPro" id="IPR013584">
    <property type="entry name" value="RAP"/>
</dbReference>
<dbReference type="Proteomes" id="UP001165090">
    <property type="component" value="Unassembled WGS sequence"/>
</dbReference>
<feature type="region of interest" description="Disordered" evidence="1">
    <location>
        <begin position="18"/>
        <end position="111"/>
    </location>
</feature>